<sequence>MARSYRLEIIFPLELFVCIAILLLRACALVATNKLMFDVNDSSQKEHVHFIRGDAAKIWQVRNTAIYCLMLENASSDWIAGFCTKIGLCSPPEAEMWGLLYGLQIAWGNAN</sequence>
<reference evidence="2" key="1">
    <citation type="journal article" date="2010" name="Nat. Biotechnol.">
        <title>Draft genome sequence of the oilseed species Ricinus communis.</title>
        <authorList>
            <person name="Chan A.P."/>
            <person name="Crabtree J."/>
            <person name="Zhao Q."/>
            <person name="Lorenzi H."/>
            <person name="Orvis J."/>
            <person name="Puiu D."/>
            <person name="Melake-Berhan A."/>
            <person name="Jones K.M."/>
            <person name="Redman J."/>
            <person name="Chen G."/>
            <person name="Cahoon E.B."/>
            <person name="Gedil M."/>
            <person name="Stanke M."/>
            <person name="Haas B.J."/>
            <person name="Wortman J.R."/>
            <person name="Fraser-Liggett C.M."/>
            <person name="Ravel J."/>
            <person name="Rabinowicz P.D."/>
        </authorList>
    </citation>
    <scope>NUCLEOTIDE SEQUENCE [LARGE SCALE GENOMIC DNA]</scope>
    <source>
        <strain evidence="2">cv. Hale</strain>
    </source>
</reference>
<proteinExistence type="predicted"/>
<accession>B9SYH3</accession>
<protein>
    <recommendedName>
        <fullName evidence="3">RNase H type-1 domain-containing protein</fullName>
    </recommendedName>
</protein>
<dbReference type="InParanoid" id="B9SYH3"/>
<dbReference type="EMBL" id="EQ974251">
    <property type="protein sequence ID" value="EEF31335.1"/>
    <property type="molecule type" value="Genomic_DNA"/>
</dbReference>
<dbReference type="Proteomes" id="UP000008311">
    <property type="component" value="Unassembled WGS sequence"/>
</dbReference>
<evidence type="ECO:0000313" key="2">
    <source>
        <dbReference type="Proteomes" id="UP000008311"/>
    </source>
</evidence>
<dbReference type="AlphaFoldDB" id="B9SYH3"/>
<evidence type="ECO:0008006" key="3">
    <source>
        <dbReference type="Google" id="ProtNLM"/>
    </source>
</evidence>
<organism evidence="1 2">
    <name type="scientific">Ricinus communis</name>
    <name type="common">Castor bean</name>
    <dbReference type="NCBI Taxonomy" id="3988"/>
    <lineage>
        <taxon>Eukaryota</taxon>
        <taxon>Viridiplantae</taxon>
        <taxon>Streptophyta</taxon>
        <taxon>Embryophyta</taxon>
        <taxon>Tracheophyta</taxon>
        <taxon>Spermatophyta</taxon>
        <taxon>Magnoliopsida</taxon>
        <taxon>eudicotyledons</taxon>
        <taxon>Gunneridae</taxon>
        <taxon>Pentapetalae</taxon>
        <taxon>rosids</taxon>
        <taxon>fabids</taxon>
        <taxon>Malpighiales</taxon>
        <taxon>Euphorbiaceae</taxon>
        <taxon>Acalyphoideae</taxon>
        <taxon>Acalypheae</taxon>
        <taxon>Ricinus</taxon>
    </lineage>
</organism>
<gene>
    <name evidence="1" type="ORF">RCOM_0517440</name>
</gene>
<evidence type="ECO:0000313" key="1">
    <source>
        <dbReference type="EMBL" id="EEF31335.1"/>
    </source>
</evidence>
<name>B9SYH3_RICCO</name>
<keyword evidence="2" id="KW-1185">Reference proteome</keyword>